<dbReference type="PANTHER" id="PTHR30105:SF2">
    <property type="entry name" value="DIVERGENT POLYSACCHARIDE DEACETYLASE SUPERFAMILY"/>
    <property type="match status" value="1"/>
</dbReference>
<dbReference type="Proteomes" id="UP000239504">
    <property type="component" value="Unassembled WGS sequence"/>
</dbReference>
<dbReference type="AlphaFoldDB" id="A0A2S7JYL3"/>
<dbReference type="Gene3D" id="3.20.20.370">
    <property type="entry name" value="Glycoside hydrolase/deacetylase"/>
    <property type="match status" value="1"/>
</dbReference>
<reference evidence="1 2" key="1">
    <citation type="submission" date="2017-12" db="EMBL/GenBank/DDBJ databases">
        <authorList>
            <person name="Hurst M.R.H."/>
        </authorList>
    </citation>
    <scope>NUCLEOTIDE SEQUENCE [LARGE SCALE GENOMIC DNA]</scope>
    <source>
        <strain evidence="1 2">SY-3-19</strain>
    </source>
</reference>
<dbReference type="InterPro" id="IPR011330">
    <property type="entry name" value="Glyco_hydro/deAcase_b/a-brl"/>
</dbReference>
<gene>
    <name evidence="1" type="ORF">CW354_20515</name>
</gene>
<dbReference type="OrthoDB" id="9784811at2"/>
<evidence type="ECO:0008006" key="3">
    <source>
        <dbReference type="Google" id="ProtNLM"/>
    </source>
</evidence>
<comment type="caution">
    <text evidence="1">The sequence shown here is derived from an EMBL/GenBank/DDBJ whole genome shotgun (WGS) entry which is preliminary data.</text>
</comment>
<keyword evidence="2" id="KW-1185">Reference proteome</keyword>
<dbReference type="CDD" id="cd10936">
    <property type="entry name" value="CE4_DAC2"/>
    <property type="match status" value="1"/>
</dbReference>
<proteinExistence type="predicted"/>
<evidence type="ECO:0000313" key="1">
    <source>
        <dbReference type="EMBL" id="PQA85342.1"/>
    </source>
</evidence>
<organism evidence="1 2">
    <name type="scientific">Hyphococcus luteus</name>
    <dbReference type="NCBI Taxonomy" id="2058213"/>
    <lineage>
        <taxon>Bacteria</taxon>
        <taxon>Pseudomonadati</taxon>
        <taxon>Pseudomonadota</taxon>
        <taxon>Alphaproteobacteria</taxon>
        <taxon>Parvularculales</taxon>
        <taxon>Parvularculaceae</taxon>
        <taxon>Hyphococcus</taxon>
    </lineage>
</organism>
<name>A0A2S7JYL3_9PROT</name>
<dbReference type="GO" id="GO:0005975">
    <property type="term" value="P:carbohydrate metabolic process"/>
    <property type="evidence" value="ECO:0007669"/>
    <property type="project" value="InterPro"/>
</dbReference>
<dbReference type="PANTHER" id="PTHR30105">
    <property type="entry name" value="UNCHARACTERIZED YIBQ-RELATED"/>
    <property type="match status" value="1"/>
</dbReference>
<accession>A0A2S7JYL3</accession>
<dbReference type="SUPFAM" id="SSF88713">
    <property type="entry name" value="Glycoside hydrolase/deacetylase"/>
    <property type="match status" value="1"/>
</dbReference>
<evidence type="ECO:0000313" key="2">
    <source>
        <dbReference type="Proteomes" id="UP000239504"/>
    </source>
</evidence>
<sequence length="346" mass="36941">MLRMRKIRAGKPRLSAPRAGNAGLIATVAIAFAGVAVGAISAYMGERGARATAKSTSETAQPAEPEDAFLAERDRIVAEILSEPAPERLTPPTGTLRAYGRAYQTQSAIRPKIVIIIDDMGINRQASEKALELPGPLTFSFLPYGRDVAEIASAAHDAGGELMLHLPMEPEGVEDPGPHALTSFMTGAEFMRALDWNLGRFDGYVGVNNHMGSKLTADIAAMKTLLGYLDHKGVFFLDSVTTPDTAARRAARELGLDVYARDVFLDAEAGSEEAVRSQLALAERIARKTGYAVAIGHPRKETLAVLGPWLTSAPARGFDLVYASALKTIHENAKPKALAAAPSLRL</sequence>
<dbReference type="EMBL" id="PJCH01000017">
    <property type="protein sequence ID" value="PQA85342.1"/>
    <property type="molecule type" value="Genomic_DNA"/>
</dbReference>
<dbReference type="InterPro" id="IPR006837">
    <property type="entry name" value="Divergent_DAC"/>
</dbReference>
<protein>
    <recommendedName>
        <fullName evidence="3">Divergent polysaccharide deacetylase family protein</fullName>
    </recommendedName>
</protein>
<dbReference type="Pfam" id="PF04748">
    <property type="entry name" value="Polysacc_deac_2"/>
    <property type="match status" value="1"/>
</dbReference>